<accession>A0A6A6NR30</accession>
<name>A0A6A6NR30_9PEZI</name>
<feature type="domain" description="Protein kinase" evidence="9">
    <location>
        <begin position="1"/>
        <end position="117"/>
    </location>
</feature>
<evidence type="ECO:0000256" key="2">
    <source>
        <dbReference type="ARBA" id="ARBA00022527"/>
    </source>
</evidence>
<sequence>MPYIAPEVLAKKGDYDPRPLDVWSCAIVFMTMTYGGAPWSAASKEGQGYARFQQGWDAWLAEHPDGVVRDEKGGFPKCGPLFDRLDSPAIRRLMLKMLHPLPEKRIGVAQALGSPIMRLVECCSPESYEERSGCVVDACKKGQAKSAAKMVQRKHSHLPPTEHRTPKFFQHRFDMGDGWS</sequence>
<evidence type="ECO:0000256" key="1">
    <source>
        <dbReference type="ARBA" id="ARBA00012513"/>
    </source>
</evidence>
<dbReference type="OrthoDB" id="4062651at2759"/>
<comment type="catalytic activity">
    <reaction evidence="8">
        <text>L-seryl-[protein] + ATP = O-phospho-L-seryl-[protein] + ADP + H(+)</text>
        <dbReference type="Rhea" id="RHEA:17989"/>
        <dbReference type="Rhea" id="RHEA-COMP:9863"/>
        <dbReference type="Rhea" id="RHEA-COMP:11604"/>
        <dbReference type="ChEBI" id="CHEBI:15378"/>
        <dbReference type="ChEBI" id="CHEBI:29999"/>
        <dbReference type="ChEBI" id="CHEBI:30616"/>
        <dbReference type="ChEBI" id="CHEBI:83421"/>
        <dbReference type="ChEBI" id="CHEBI:456216"/>
        <dbReference type="EC" id="2.7.11.1"/>
    </reaction>
</comment>
<evidence type="ECO:0000313" key="10">
    <source>
        <dbReference type="EMBL" id="KAF2454191.1"/>
    </source>
</evidence>
<keyword evidence="6" id="KW-0067">ATP-binding</keyword>
<proteinExistence type="predicted"/>
<gene>
    <name evidence="10" type="ORF">BDY21DRAFT_353240</name>
</gene>
<dbReference type="GO" id="GO:0005737">
    <property type="term" value="C:cytoplasm"/>
    <property type="evidence" value="ECO:0007669"/>
    <property type="project" value="TreeGrafter"/>
</dbReference>
<dbReference type="GO" id="GO:0005634">
    <property type="term" value="C:nucleus"/>
    <property type="evidence" value="ECO:0007669"/>
    <property type="project" value="TreeGrafter"/>
</dbReference>
<comment type="catalytic activity">
    <reaction evidence="7">
        <text>L-threonyl-[protein] + ATP = O-phospho-L-threonyl-[protein] + ADP + H(+)</text>
        <dbReference type="Rhea" id="RHEA:46608"/>
        <dbReference type="Rhea" id="RHEA-COMP:11060"/>
        <dbReference type="Rhea" id="RHEA-COMP:11605"/>
        <dbReference type="ChEBI" id="CHEBI:15378"/>
        <dbReference type="ChEBI" id="CHEBI:30013"/>
        <dbReference type="ChEBI" id="CHEBI:30616"/>
        <dbReference type="ChEBI" id="CHEBI:61977"/>
        <dbReference type="ChEBI" id="CHEBI:456216"/>
        <dbReference type="EC" id="2.7.11.1"/>
    </reaction>
</comment>
<evidence type="ECO:0000259" key="9">
    <source>
        <dbReference type="PROSITE" id="PS50011"/>
    </source>
</evidence>
<dbReference type="GO" id="GO:0007095">
    <property type="term" value="P:mitotic G2 DNA damage checkpoint signaling"/>
    <property type="evidence" value="ECO:0007669"/>
    <property type="project" value="TreeGrafter"/>
</dbReference>
<dbReference type="PANTHER" id="PTHR43895:SF32">
    <property type="entry name" value="SERINE_THREONINE-PROTEIN KINASE CHK1"/>
    <property type="match status" value="1"/>
</dbReference>
<dbReference type="Gene3D" id="1.10.510.10">
    <property type="entry name" value="Transferase(Phosphotransferase) domain 1"/>
    <property type="match status" value="1"/>
</dbReference>
<dbReference type="SUPFAM" id="SSF56112">
    <property type="entry name" value="Protein kinase-like (PK-like)"/>
    <property type="match status" value="1"/>
</dbReference>
<organism evidence="10 11">
    <name type="scientific">Lineolata rhizophorae</name>
    <dbReference type="NCBI Taxonomy" id="578093"/>
    <lineage>
        <taxon>Eukaryota</taxon>
        <taxon>Fungi</taxon>
        <taxon>Dikarya</taxon>
        <taxon>Ascomycota</taxon>
        <taxon>Pezizomycotina</taxon>
        <taxon>Dothideomycetes</taxon>
        <taxon>Dothideomycetes incertae sedis</taxon>
        <taxon>Lineolatales</taxon>
        <taxon>Lineolataceae</taxon>
        <taxon>Lineolata</taxon>
    </lineage>
</organism>
<dbReference type="PROSITE" id="PS50011">
    <property type="entry name" value="PROTEIN_KINASE_DOM"/>
    <property type="match status" value="1"/>
</dbReference>
<dbReference type="GO" id="GO:0004674">
    <property type="term" value="F:protein serine/threonine kinase activity"/>
    <property type="evidence" value="ECO:0007669"/>
    <property type="project" value="UniProtKB-KW"/>
</dbReference>
<evidence type="ECO:0000256" key="3">
    <source>
        <dbReference type="ARBA" id="ARBA00022679"/>
    </source>
</evidence>
<dbReference type="GO" id="GO:0035861">
    <property type="term" value="C:site of double-strand break"/>
    <property type="evidence" value="ECO:0007669"/>
    <property type="project" value="TreeGrafter"/>
</dbReference>
<protein>
    <recommendedName>
        <fullName evidence="1">non-specific serine/threonine protein kinase</fullName>
        <ecNumber evidence="1">2.7.11.1</ecNumber>
    </recommendedName>
</protein>
<dbReference type="Pfam" id="PF00069">
    <property type="entry name" value="Pkinase"/>
    <property type="match status" value="1"/>
</dbReference>
<dbReference type="AlphaFoldDB" id="A0A6A6NR30"/>
<dbReference type="PANTHER" id="PTHR43895">
    <property type="entry name" value="CALCIUM/CALMODULIN-DEPENDENT PROTEIN KINASE KINASE-RELATED"/>
    <property type="match status" value="1"/>
</dbReference>
<evidence type="ECO:0000256" key="6">
    <source>
        <dbReference type="ARBA" id="ARBA00022840"/>
    </source>
</evidence>
<reference evidence="10" key="1">
    <citation type="journal article" date="2020" name="Stud. Mycol.">
        <title>101 Dothideomycetes genomes: a test case for predicting lifestyles and emergence of pathogens.</title>
        <authorList>
            <person name="Haridas S."/>
            <person name="Albert R."/>
            <person name="Binder M."/>
            <person name="Bloem J."/>
            <person name="Labutti K."/>
            <person name="Salamov A."/>
            <person name="Andreopoulos B."/>
            <person name="Baker S."/>
            <person name="Barry K."/>
            <person name="Bills G."/>
            <person name="Bluhm B."/>
            <person name="Cannon C."/>
            <person name="Castanera R."/>
            <person name="Culley D."/>
            <person name="Daum C."/>
            <person name="Ezra D."/>
            <person name="Gonzalez J."/>
            <person name="Henrissat B."/>
            <person name="Kuo A."/>
            <person name="Liang C."/>
            <person name="Lipzen A."/>
            <person name="Lutzoni F."/>
            <person name="Magnuson J."/>
            <person name="Mondo S."/>
            <person name="Nolan M."/>
            <person name="Ohm R."/>
            <person name="Pangilinan J."/>
            <person name="Park H.-J."/>
            <person name="Ramirez L."/>
            <person name="Alfaro M."/>
            <person name="Sun H."/>
            <person name="Tritt A."/>
            <person name="Yoshinaga Y."/>
            <person name="Zwiers L.-H."/>
            <person name="Turgeon B."/>
            <person name="Goodwin S."/>
            <person name="Spatafora J."/>
            <person name="Crous P."/>
            <person name="Grigoriev I."/>
        </authorList>
    </citation>
    <scope>NUCLEOTIDE SEQUENCE</scope>
    <source>
        <strain evidence="10">ATCC 16933</strain>
    </source>
</reference>
<dbReference type="Proteomes" id="UP000799766">
    <property type="component" value="Unassembled WGS sequence"/>
</dbReference>
<dbReference type="InterPro" id="IPR000719">
    <property type="entry name" value="Prot_kinase_dom"/>
</dbReference>
<dbReference type="GO" id="GO:0005524">
    <property type="term" value="F:ATP binding"/>
    <property type="evidence" value="ECO:0007669"/>
    <property type="project" value="UniProtKB-KW"/>
</dbReference>
<keyword evidence="2" id="KW-0723">Serine/threonine-protein kinase</keyword>
<keyword evidence="5" id="KW-0418">Kinase</keyword>
<evidence type="ECO:0000256" key="7">
    <source>
        <dbReference type="ARBA" id="ARBA00047899"/>
    </source>
</evidence>
<evidence type="ECO:0000256" key="8">
    <source>
        <dbReference type="ARBA" id="ARBA00048679"/>
    </source>
</evidence>
<keyword evidence="3" id="KW-0808">Transferase</keyword>
<evidence type="ECO:0000256" key="4">
    <source>
        <dbReference type="ARBA" id="ARBA00022741"/>
    </source>
</evidence>
<keyword evidence="11" id="KW-1185">Reference proteome</keyword>
<dbReference type="InterPro" id="IPR011009">
    <property type="entry name" value="Kinase-like_dom_sf"/>
</dbReference>
<evidence type="ECO:0000313" key="11">
    <source>
        <dbReference type="Proteomes" id="UP000799766"/>
    </source>
</evidence>
<evidence type="ECO:0000256" key="5">
    <source>
        <dbReference type="ARBA" id="ARBA00022777"/>
    </source>
</evidence>
<dbReference type="EC" id="2.7.11.1" evidence="1"/>
<dbReference type="EMBL" id="MU001692">
    <property type="protein sequence ID" value="KAF2454191.1"/>
    <property type="molecule type" value="Genomic_DNA"/>
</dbReference>
<keyword evidence="4" id="KW-0547">Nucleotide-binding</keyword>